<gene>
    <name evidence="2" type="ORF">J7I43_03215</name>
</gene>
<dbReference type="Proteomes" id="UP000679126">
    <property type="component" value="Unassembled WGS sequence"/>
</dbReference>
<keyword evidence="3" id="KW-1185">Reference proteome</keyword>
<feature type="coiled-coil region" evidence="1">
    <location>
        <begin position="110"/>
        <end position="220"/>
    </location>
</feature>
<dbReference type="Pfam" id="PF09903">
    <property type="entry name" value="DUF2130"/>
    <property type="match status" value="1"/>
</dbReference>
<keyword evidence="1" id="KW-0175">Coiled coil</keyword>
<feature type="coiled-coil region" evidence="1">
    <location>
        <begin position="33"/>
        <end position="81"/>
    </location>
</feature>
<protein>
    <submittedName>
        <fullName evidence="2">DUF2130 domain-containing protein</fullName>
    </submittedName>
</protein>
<name>A0ABS3Y942_9BACT</name>
<dbReference type="InterPro" id="IPR019219">
    <property type="entry name" value="DUF2130"/>
</dbReference>
<comment type="caution">
    <text evidence="2">The sequence shown here is derived from an EMBL/GenBank/DDBJ whole genome shotgun (WGS) entry which is preliminary data.</text>
</comment>
<accession>A0ABS3Y942</accession>
<dbReference type="EMBL" id="JAGHKP010000001">
    <property type="protein sequence ID" value="MBO9151200.1"/>
    <property type="molecule type" value="Genomic_DNA"/>
</dbReference>
<evidence type="ECO:0000313" key="2">
    <source>
        <dbReference type="EMBL" id="MBO9151200.1"/>
    </source>
</evidence>
<dbReference type="RefSeq" id="WP_209143159.1">
    <property type="nucleotide sequence ID" value="NZ_JAGHKP010000001.1"/>
</dbReference>
<proteinExistence type="predicted"/>
<reference evidence="3" key="1">
    <citation type="submission" date="2021-03" db="EMBL/GenBank/DDBJ databases">
        <title>Assistant Professor.</title>
        <authorList>
            <person name="Huq M.A."/>
        </authorList>
    </citation>
    <scope>NUCLEOTIDE SEQUENCE [LARGE SCALE GENOMIC DNA]</scope>
    <source>
        <strain evidence="3">MAH-28</strain>
    </source>
</reference>
<evidence type="ECO:0000313" key="3">
    <source>
        <dbReference type="Proteomes" id="UP000679126"/>
    </source>
</evidence>
<evidence type="ECO:0000256" key="1">
    <source>
        <dbReference type="SAM" id="Coils"/>
    </source>
</evidence>
<sequence length="451" mass="52319">MGTSITCPACKHHFVMEDAFAADIEREMRTKMAAEWRKKLDELQAQKNEIEQQTLAAKNQMEKERQQIAQDRETILRQRQQQDEELGKRLQAEKIKLQEQMSASIRKDVAADFENQLQLLRQSQQDNEEKLKEARLKELEFLKKAQDLQNREQELELSLQKRILEERTRLTEQIRKDEAERNNLKETEHQMRIREMEKQLEDQRRLAEEMRRKAEQGSMQLQGEVQELALEEMLRATFPFDAVSEVGKGVRGADCIQTVRNQYGQECGKIIYESKRTSSFSPEWIEKLKADMRSQGADVAVLVTRTMPPGFERFGEKEGVWICSFHEVKSLTYVLRDAILKIYSSAKSQENKGDKMHLLYHYLTSGEFAEQWSAIREGFRAMKASIQKEREAMEKLWKAREKQLEKVLLNAAHIKGSIEGIAGSDSVDLQLLDEAADALLTGPGRQPDDQS</sequence>
<organism evidence="2 3">
    <name type="scientific">Chitinophaga chungangae</name>
    <dbReference type="NCBI Taxonomy" id="2821488"/>
    <lineage>
        <taxon>Bacteria</taxon>
        <taxon>Pseudomonadati</taxon>
        <taxon>Bacteroidota</taxon>
        <taxon>Chitinophagia</taxon>
        <taxon>Chitinophagales</taxon>
        <taxon>Chitinophagaceae</taxon>
        <taxon>Chitinophaga</taxon>
    </lineage>
</organism>